<evidence type="ECO:0000256" key="8">
    <source>
        <dbReference type="ARBA" id="ARBA00023065"/>
    </source>
</evidence>
<keyword evidence="3 12" id="KW-0813">Transport</keyword>
<keyword evidence="11 12" id="KW-0407">Ion channel</keyword>
<evidence type="ECO:0000313" key="14">
    <source>
        <dbReference type="EMBL" id="KAJ8937720.1"/>
    </source>
</evidence>
<keyword evidence="9 13" id="KW-0472">Membrane</keyword>
<dbReference type="GO" id="GO:0005886">
    <property type="term" value="C:plasma membrane"/>
    <property type="evidence" value="ECO:0007669"/>
    <property type="project" value="TreeGrafter"/>
</dbReference>
<proteinExistence type="inferred from homology"/>
<comment type="subcellular location">
    <subcellularLocation>
        <location evidence="1">Membrane</location>
        <topology evidence="1">Multi-pass membrane protein</topology>
    </subcellularLocation>
</comment>
<sequence>MEQNDVQQNNIKGISKVKENYFKKCISKYFREYCENTSIHGLKYLVEKRTVFERCLWGLIIITSVAACGYLISRIYEKYDQSPVIVSFATKESPIYTIPFPAVTICPMSKADKKIFNFTQVYHQKEDNKTLTPEDELNGQYMSLVCEEGTDLFEDNKTFTDNFFEQIHKLINESFTNTNWLLNSDDVNIILEELIYKSNNVINSIAPIRNVVNNNNNQLPWYDEEIKIKARHRDNLYMMFKNCQNIYEKQQYWNQFKVFRNDVVNTLKIKKIMYYENKIDSNKNNPKAMWKTLKTLIKKENHNFINNTILFEIDDRIVSFNEDADLAENFNKYFIGSIDEIINSINHTTEWIDAEPINIDNNFSHFKILTMNELQKIISDLCNKTNVHDVLCAKIIKSAFDVIGHAIIKLLILEDVNYVSFIFRVHFSNYHKNRNTSKWIIDQGYSDGSKIDSYPRRALLSGADNALQVTFLHWTHNTDYLCIEDTQGYSVTIEVVNNHVLRLVTFLAQLKLIELNYNLSTEEDYDDTEIYCDCMPLCTELSYDIEQSQSEWNWNEQFRAERVEGHEERKAQ</sequence>
<keyword evidence="10 12" id="KW-0739">Sodium transport</keyword>
<accession>A0AAV8XGZ5</accession>
<protein>
    <submittedName>
        <fullName evidence="14">Uncharacterized protein</fullName>
    </submittedName>
</protein>
<reference evidence="14" key="1">
    <citation type="journal article" date="2023" name="Insect Mol. Biol.">
        <title>Genome sequencing provides insights into the evolution of gene families encoding plant cell wall-degrading enzymes in longhorned beetles.</title>
        <authorList>
            <person name="Shin N.R."/>
            <person name="Okamura Y."/>
            <person name="Kirsch R."/>
            <person name="Pauchet Y."/>
        </authorList>
    </citation>
    <scope>NUCLEOTIDE SEQUENCE</scope>
    <source>
        <strain evidence="14">RBIC_L_NR</strain>
    </source>
</reference>
<dbReference type="Pfam" id="PF00858">
    <property type="entry name" value="ASC"/>
    <property type="match status" value="1"/>
</dbReference>
<evidence type="ECO:0000256" key="13">
    <source>
        <dbReference type="SAM" id="Phobius"/>
    </source>
</evidence>
<evidence type="ECO:0000256" key="9">
    <source>
        <dbReference type="ARBA" id="ARBA00023136"/>
    </source>
</evidence>
<keyword evidence="8 12" id="KW-0406">Ion transport</keyword>
<name>A0AAV8XGZ5_9CUCU</name>
<evidence type="ECO:0000256" key="7">
    <source>
        <dbReference type="ARBA" id="ARBA00023053"/>
    </source>
</evidence>
<evidence type="ECO:0000256" key="12">
    <source>
        <dbReference type="RuleBase" id="RU000679"/>
    </source>
</evidence>
<evidence type="ECO:0000256" key="5">
    <source>
        <dbReference type="ARBA" id="ARBA00022692"/>
    </source>
</evidence>
<keyword evidence="4 12" id="KW-0894">Sodium channel</keyword>
<dbReference type="AlphaFoldDB" id="A0AAV8XGZ5"/>
<evidence type="ECO:0000256" key="10">
    <source>
        <dbReference type="ARBA" id="ARBA00023201"/>
    </source>
</evidence>
<dbReference type="PANTHER" id="PTHR11690:SF288">
    <property type="entry name" value="AMILORIDE-SENSITIVE NA+ CHANNEL-RELATED"/>
    <property type="match status" value="1"/>
</dbReference>
<evidence type="ECO:0000256" key="4">
    <source>
        <dbReference type="ARBA" id="ARBA00022461"/>
    </source>
</evidence>
<evidence type="ECO:0000256" key="1">
    <source>
        <dbReference type="ARBA" id="ARBA00004141"/>
    </source>
</evidence>
<dbReference type="GO" id="GO:0015280">
    <property type="term" value="F:ligand-gated sodium channel activity"/>
    <property type="evidence" value="ECO:0007669"/>
    <property type="project" value="TreeGrafter"/>
</dbReference>
<dbReference type="InterPro" id="IPR001873">
    <property type="entry name" value="ENaC"/>
</dbReference>
<keyword evidence="6 13" id="KW-1133">Transmembrane helix</keyword>
<evidence type="ECO:0000256" key="11">
    <source>
        <dbReference type="ARBA" id="ARBA00023303"/>
    </source>
</evidence>
<organism evidence="14 15">
    <name type="scientific">Rhamnusium bicolor</name>
    <dbReference type="NCBI Taxonomy" id="1586634"/>
    <lineage>
        <taxon>Eukaryota</taxon>
        <taxon>Metazoa</taxon>
        <taxon>Ecdysozoa</taxon>
        <taxon>Arthropoda</taxon>
        <taxon>Hexapoda</taxon>
        <taxon>Insecta</taxon>
        <taxon>Pterygota</taxon>
        <taxon>Neoptera</taxon>
        <taxon>Endopterygota</taxon>
        <taxon>Coleoptera</taxon>
        <taxon>Polyphaga</taxon>
        <taxon>Cucujiformia</taxon>
        <taxon>Chrysomeloidea</taxon>
        <taxon>Cerambycidae</taxon>
        <taxon>Lepturinae</taxon>
        <taxon>Rhagiini</taxon>
        <taxon>Rhamnusium</taxon>
    </lineage>
</organism>
<keyword evidence="7" id="KW-0915">Sodium</keyword>
<evidence type="ECO:0000256" key="3">
    <source>
        <dbReference type="ARBA" id="ARBA00022448"/>
    </source>
</evidence>
<evidence type="ECO:0000256" key="2">
    <source>
        <dbReference type="ARBA" id="ARBA00007193"/>
    </source>
</evidence>
<evidence type="ECO:0000313" key="15">
    <source>
        <dbReference type="Proteomes" id="UP001162156"/>
    </source>
</evidence>
<evidence type="ECO:0000256" key="6">
    <source>
        <dbReference type="ARBA" id="ARBA00022989"/>
    </source>
</evidence>
<comment type="similarity">
    <text evidence="2 12">Belongs to the amiloride-sensitive sodium channel (TC 1.A.6) family.</text>
</comment>
<dbReference type="Proteomes" id="UP001162156">
    <property type="component" value="Unassembled WGS sequence"/>
</dbReference>
<feature type="transmembrane region" description="Helical" evidence="13">
    <location>
        <begin position="55"/>
        <end position="73"/>
    </location>
</feature>
<comment type="caution">
    <text evidence="14">The sequence shown here is derived from an EMBL/GenBank/DDBJ whole genome shotgun (WGS) entry which is preliminary data.</text>
</comment>
<keyword evidence="15" id="KW-1185">Reference proteome</keyword>
<keyword evidence="5 12" id="KW-0812">Transmembrane</keyword>
<dbReference type="EMBL" id="JANEYF010003279">
    <property type="protein sequence ID" value="KAJ8937720.1"/>
    <property type="molecule type" value="Genomic_DNA"/>
</dbReference>
<dbReference type="PANTHER" id="PTHR11690">
    <property type="entry name" value="AMILORIDE-SENSITIVE SODIUM CHANNEL-RELATED"/>
    <property type="match status" value="1"/>
</dbReference>
<gene>
    <name evidence="14" type="ORF">NQ314_011740</name>
</gene>